<evidence type="ECO:0000313" key="4">
    <source>
        <dbReference type="Proteomes" id="UP001491310"/>
    </source>
</evidence>
<organism evidence="3 4">
    <name type="scientific">Coccomyxa subellipsoidea</name>
    <dbReference type="NCBI Taxonomy" id="248742"/>
    <lineage>
        <taxon>Eukaryota</taxon>
        <taxon>Viridiplantae</taxon>
        <taxon>Chlorophyta</taxon>
        <taxon>core chlorophytes</taxon>
        <taxon>Trebouxiophyceae</taxon>
        <taxon>Trebouxiophyceae incertae sedis</taxon>
        <taxon>Coccomyxaceae</taxon>
        <taxon>Coccomyxa</taxon>
    </lineage>
</organism>
<evidence type="ECO:0000313" key="3">
    <source>
        <dbReference type="EMBL" id="KAK9908377.1"/>
    </source>
</evidence>
<dbReference type="Proteomes" id="UP001491310">
    <property type="component" value="Unassembled WGS sequence"/>
</dbReference>
<comment type="caution">
    <text evidence="3">The sequence shown here is derived from an EMBL/GenBank/DDBJ whole genome shotgun (WGS) entry which is preliminary data.</text>
</comment>
<dbReference type="SMART" id="SM00554">
    <property type="entry name" value="FAS1"/>
    <property type="match status" value="1"/>
</dbReference>
<dbReference type="PROSITE" id="PS50213">
    <property type="entry name" value="FAS1"/>
    <property type="match status" value="1"/>
</dbReference>
<feature type="domain" description="FAS1" evidence="2">
    <location>
        <begin position="41"/>
        <end position="188"/>
    </location>
</feature>
<dbReference type="Pfam" id="PF01425">
    <property type="entry name" value="Amidase"/>
    <property type="match status" value="1"/>
</dbReference>
<dbReference type="InterPro" id="IPR036378">
    <property type="entry name" value="FAS1_dom_sf"/>
</dbReference>
<dbReference type="InterPro" id="IPR023631">
    <property type="entry name" value="Amidase_dom"/>
</dbReference>
<dbReference type="Gene3D" id="3.90.1300.10">
    <property type="entry name" value="Amidase signature (AS) domain"/>
    <property type="match status" value="1"/>
</dbReference>
<reference evidence="3 4" key="1">
    <citation type="journal article" date="2024" name="Nat. Commun.">
        <title>Phylogenomics reveals the evolutionary origins of lichenization in chlorophyte algae.</title>
        <authorList>
            <person name="Puginier C."/>
            <person name="Libourel C."/>
            <person name="Otte J."/>
            <person name="Skaloud P."/>
            <person name="Haon M."/>
            <person name="Grisel S."/>
            <person name="Petersen M."/>
            <person name="Berrin J.G."/>
            <person name="Delaux P.M."/>
            <person name="Dal Grande F."/>
            <person name="Keller J."/>
        </authorList>
    </citation>
    <scope>NUCLEOTIDE SEQUENCE [LARGE SCALE GENOMIC DNA]</scope>
    <source>
        <strain evidence="3 4">SAG 216-7</strain>
    </source>
</reference>
<name>A0ABR2YMW3_9CHLO</name>
<evidence type="ECO:0000256" key="1">
    <source>
        <dbReference type="SAM" id="MobiDB-lite"/>
    </source>
</evidence>
<dbReference type="Pfam" id="PF02469">
    <property type="entry name" value="Fasciclin"/>
    <property type="match status" value="1"/>
</dbReference>
<dbReference type="PANTHER" id="PTHR11895:SF73">
    <property type="entry name" value="AMIDASE FAMILY PROTEIN"/>
    <property type="match status" value="1"/>
</dbReference>
<dbReference type="PANTHER" id="PTHR11895">
    <property type="entry name" value="TRANSAMIDASE"/>
    <property type="match status" value="1"/>
</dbReference>
<dbReference type="EMBL" id="JALJOT010000008">
    <property type="protein sequence ID" value="KAK9908377.1"/>
    <property type="molecule type" value="Genomic_DNA"/>
</dbReference>
<protein>
    <recommendedName>
        <fullName evidence="2">FAS1 domain-containing protein</fullName>
    </recommendedName>
</protein>
<dbReference type="Gene3D" id="2.30.180.10">
    <property type="entry name" value="FAS1 domain"/>
    <property type="match status" value="1"/>
</dbReference>
<evidence type="ECO:0000259" key="2">
    <source>
        <dbReference type="PROSITE" id="PS50213"/>
    </source>
</evidence>
<keyword evidence="4" id="KW-1185">Reference proteome</keyword>
<proteinExistence type="predicted"/>
<sequence>MGLRRWVLGNTQNSRRPHRKSHLCPAILFCTLICSQCADYTSTVADLVHTKSNLTTLDALLDRAGLRDYLRSLRDNYTLFAPQNTAWDAAFYTESLDCTADYYVTAACDSQDDLQSATNLKEILLNHVVLGNFDSVALVGQSRLQFLGGAVQPVLASSDGTIIVGPARVISSNIPTKNGVVHIINKVLAGDASINATAVAIAAKLGDFGPFNRTKREQMFTFEITFLPASLPSLASSYQRVRMAVGYPDGGISNNMAVAFLPGAVLDAGGVGFDPDNGTASWSAQPMPQPRRPSSNDALAFLTIPELGALLRSKAITSMELTQLYLSRLRRYDPYLEFVVTFTDDLAYSQAARADRMFAEGVDLGPLQGIPYGLKDLIAVEGYRTTWGAPAYMDQVLEGSANVYKRLQKAGAVLVAKLATGEMAFDDVWWGGKVKNPWNLDEGSSGSSAGPAAAVVAGAVAFAVGTETEGSLMAPAERTGATALRPSFGLIGRSGVMSLVDSLDKMGPFCRAASDCALILDILRGRDVDDIASQDVLLPSPFDVNVSNLSIGVLSSVQDFSAEFTATLASKGVTVKPFTLNYTTPANDIILTIMATEAAANFDYWQRSGRDDTNRRQDFWPPLLRLARMIPAVEYIQAQRARTMLVKEVMDLMQAAGIDAFIGNTSEELALANLASLPTLALPLGFTELPNVQNSSRRHPMSIGIFGMPLTDANVLALGMAFQQSTSYHLQQPPVDQVEPAILAKCMPMSRCGLPQEVLAALSSPGNSSAPAPAAAASSKAASSGR</sequence>
<gene>
    <name evidence="3" type="ORF">WJX75_006960</name>
</gene>
<accession>A0ABR2YMW3</accession>
<dbReference type="InterPro" id="IPR036928">
    <property type="entry name" value="AS_sf"/>
</dbReference>
<dbReference type="SUPFAM" id="SSF75304">
    <property type="entry name" value="Amidase signature (AS) enzymes"/>
    <property type="match status" value="1"/>
</dbReference>
<dbReference type="SUPFAM" id="SSF82153">
    <property type="entry name" value="FAS1 domain"/>
    <property type="match status" value="1"/>
</dbReference>
<dbReference type="InterPro" id="IPR000120">
    <property type="entry name" value="Amidase"/>
</dbReference>
<dbReference type="InterPro" id="IPR000782">
    <property type="entry name" value="FAS1_domain"/>
</dbReference>
<feature type="region of interest" description="Disordered" evidence="1">
    <location>
        <begin position="763"/>
        <end position="786"/>
    </location>
</feature>